<evidence type="ECO:0000313" key="1">
    <source>
        <dbReference type="EMBL" id="OCK80286.1"/>
    </source>
</evidence>
<reference evidence="1 2" key="1">
    <citation type="journal article" date="2016" name="Nat. Commun.">
        <title>Ectomycorrhizal ecology is imprinted in the genome of the dominant symbiotic fungus Cenococcum geophilum.</title>
        <authorList>
            <consortium name="DOE Joint Genome Institute"/>
            <person name="Peter M."/>
            <person name="Kohler A."/>
            <person name="Ohm R.A."/>
            <person name="Kuo A."/>
            <person name="Krutzmann J."/>
            <person name="Morin E."/>
            <person name="Arend M."/>
            <person name="Barry K.W."/>
            <person name="Binder M."/>
            <person name="Choi C."/>
            <person name="Clum A."/>
            <person name="Copeland A."/>
            <person name="Grisel N."/>
            <person name="Haridas S."/>
            <person name="Kipfer T."/>
            <person name="LaButti K."/>
            <person name="Lindquist E."/>
            <person name="Lipzen A."/>
            <person name="Maire R."/>
            <person name="Meier B."/>
            <person name="Mihaltcheva S."/>
            <person name="Molinier V."/>
            <person name="Murat C."/>
            <person name="Poggeler S."/>
            <person name="Quandt C.A."/>
            <person name="Sperisen C."/>
            <person name="Tritt A."/>
            <person name="Tisserant E."/>
            <person name="Crous P.W."/>
            <person name="Henrissat B."/>
            <person name="Nehls U."/>
            <person name="Egli S."/>
            <person name="Spatafora J.W."/>
            <person name="Grigoriev I.V."/>
            <person name="Martin F.M."/>
        </authorList>
    </citation>
    <scope>NUCLEOTIDE SEQUENCE [LARGE SCALE GENOMIC DNA]</scope>
    <source>
        <strain evidence="1 2">CBS 459.81</strain>
    </source>
</reference>
<evidence type="ECO:0000313" key="2">
    <source>
        <dbReference type="Proteomes" id="UP000250266"/>
    </source>
</evidence>
<dbReference type="AlphaFoldDB" id="A0A8E2EA82"/>
<dbReference type="Proteomes" id="UP000250266">
    <property type="component" value="Unassembled WGS sequence"/>
</dbReference>
<sequence length="122" mass="13096">MADLKLTYVFDVVISGGAGFAFEPSEYSNLCVANVSHGVVKDVINRSEFKVTSASDWMKAHPTGCSIDACIATEGPDGNLDLQYFGEIAISAEAKALFQGESKETQFGEGYYYTNASDTKSV</sequence>
<organism evidence="1 2">
    <name type="scientific">Lepidopterella palustris CBS 459.81</name>
    <dbReference type="NCBI Taxonomy" id="1314670"/>
    <lineage>
        <taxon>Eukaryota</taxon>
        <taxon>Fungi</taxon>
        <taxon>Dikarya</taxon>
        <taxon>Ascomycota</taxon>
        <taxon>Pezizomycotina</taxon>
        <taxon>Dothideomycetes</taxon>
        <taxon>Pleosporomycetidae</taxon>
        <taxon>Mytilinidiales</taxon>
        <taxon>Argynnaceae</taxon>
        <taxon>Lepidopterella</taxon>
    </lineage>
</organism>
<proteinExistence type="predicted"/>
<keyword evidence="2" id="KW-1185">Reference proteome</keyword>
<accession>A0A8E2EA82</accession>
<protein>
    <submittedName>
        <fullName evidence="1">Uncharacterized protein</fullName>
    </submittedName>
</protein>
<dbReference type="EMBL" id="KV744967">
    <property type="protein sequence ID" value="OCK80286.1"/>
    <property type="molecule type" value="Genomic_DNA"/>
</dbReference>
<name>A0A8E2EA82_9PEZI</name>
<gene>
    <name evidence="1" type="ORF">K432DRAFT_393194</name>
</gene>